<proteinExistence type="predicted"/>
<dbReference type="Proteomes" id="UP000030762">
    <property type="component" value="Unassembled WGS sequence"/>
</dbReference>
<dbReference type="AlphaFoldDB" id="T0Q6D2"/>
<name>T0Q6D2_SAPDV</name>
<dbReference type="OrthoDB" id="122810at2759"/>
<gene>
    <name evidence="1" type="ORF">SDRG_12019</name>
</gene>
<dbReference type="InParanoid" id="T0Q6D2"/>
<dbReference type="VEuPathDB" id="FungiDB:SDRG_12019"/>
<protein>
    <submittedName>
        <fullName evidence="1">Uncharacterized protein</fullName>
    </submittedName>
</protein>
<dbReference type="EMBL" id="JH767177">
    <property type="protein sequence ID" value="EQC30166.1"/>
    <property type="molecule type" value="Genomic_DNA"/>
</dbReference>
<keyword evidence="2" id="KW-1185">Reference proteome</keyword>
<evidence type="ECO:0000313" key="1">
    <source>
        <dbReference type="EMBL" id="EQC30166.1"/>
    </source>
</evidence>
<sequence length="259" mass="29408">MTERVVLSPTRTRIKLEPGLDERSAWGAYDDDDDSSNMETLLAAPVLADTTHASLVAFRDARARYEVACEAKAHVHTRQSILATIAPPTLRFLAHYKLCMAEAAITDADILAWIERELATTMPTSLEAVVQHYRVHLIMDMRIPDARARVATYFMRANEMADANNFRFAGAKLFCDMLVEGVRPRALRRDVELLLHVPSNADAKCDDRRLFNLVESCAVAHQARHPWRRRRRRTVPGRSVQLLRTTDSAAWRSPDVLYL</sequence>
<organism evidence="1 2">
    <name type="scientific">Saprolegnia diclina (strain VS20)</name>
    <dbReference type="NCBI Taxonomy" id="1156394"/>
    <lineage>
        <taxon>Eukaryota</taxon>
        <taxon>Sar</taxon>
        <taxon>Stramenopiles</taxon>
        <taxon>Oomycota</taxon>
        <taxon>Saprolegniomycetes</taxon>
        <taxon>Saprolegniales</taxon>
        <taxon>Saprolegniaceae</taxon>
        <taxon>Saprolegnia</taxon>
    </lineage>
</organism>
<dbReference type="OMA" id="GHIMAEV"/>
<accession>T0Q6D2</accession>
<dbReference type="GeneID" id="19952746"/>
<reference evidence="1 2" key="1">
    <citation type="submission" date="2012-04" db="EMBL/GenBank/DDBJ databases">
        <title>The Genome Sequence of Saprolegnia declina VS20.</title>
        <authorList>
            <consortium name="The Broad Institute Genome Sequencing Platform"/>
            <person name="Russ C."/>
            <person name="Nusbaum C."/>
            <person name="Tyler B."/>
            <person name="van West P."/>
            <person name="Dieguez-Uribeondo J."/>
            <person name="de Bruijn I."/>
            <person name="Tripathy S."/>
            <person name="Jiang R."/>
            <person name="Young S.K."/>
            <person name="Zeng Q."/>
            <person name="Gargeya S."/>
            <person name="Fitzgerald M."/>
            <person name="Haas B."/>
            <person name="Abouelleil A."/>
            <person name="Alvarado L."/>
            <person name="Arachchi H.M."/>
            <person name="Berlin A."/>
            <person name="Chapman S.B."/>
            <person name="Goldberg J."/>
            <person name="Griggs A."/>
            <person name="Gujja S."/>
            <person name="Hansen M."/>
            <person name="Howarth C."/>
            <person name="Imamovic A."/>
            <person name="Larimer J."/>
            <person name="McCowen C."/>
            <person name="Montmayeur A."/>
            <person name="Murphy C."/>
            <person name="Neiman D."/>
            <person name="Pearson M."/>
            <person name="Priest M."/>
            <person name="Roberts A."/>
            <person name="Saif S."/>
            <person name="Shea T."/>
            <person name="Sisk P."/>
            <person name="Sykes S."/>
            <person name="Wortman J."/>
            <person name="Nusbaum C."/>
            <person name="Birren B."/>
        </authorList>
    </citation>
    <scope>NUCLEOTIDE SEQUENCE [LARGE SCALE GENOMIC DNA]</scope>
    <source>
        <strain evidence="1 2">VS20</strain>
    </source>
</reference>
<dbReference type="RefSeq" id="XP_008616298.1">
    <property type="nucleotide sequence ID" value="XM_008618076.1"/>
</dbReference>
<evidence type="ECO:0000313" key="2">
    <source>
        <dbReference type="Proteomes" id="UP000030762"/>
    </source>
</evidence>